<protein>
    <recommendedName>
        <fullName evidence="5">Zinc finger PHD-type domain-containing protein</fullName>
    </recommendedName>
</protein>
<feature type="region of interest" description="Disordered" evidence="4">
    <location>
        <begin position="153"/>
        <end position="187"/>
    </location>
</feature>
<proteinExistence type="predicted"/>
<evidence type="ECO:0000256" key="1">
    <source>
        <dbReference type="ARBA" id="ARBA00022723"/>
    </source>
</evidence>
<evidence type="ECO:0000313" key="7">
    <source>
        <dbReference type="Proteomes" id="UP000749646"/>
    </source>
</evidence>
<feature type="region of interest" description="Disordered" evidence="4">
    <location>
        <begin position="199"/>
        <end position="248"/>
    </location>
</feature>
<feature type="compositionally biased region" description="Basic and acidic residues" evidence="4">
    <location>
        <begin position="377"/>
        <end position="402"/>
    </location>
</feature>
<dbReference type="InterPro" id="IPR001965">
    <property type="entry name" value="Znf_PHD"/>
</dbReference>
<accession>A0A9P6IIN5</accession>
<feature type="compositionally biased region" description="Basic and acidic residues" evidence="4">
    <location>
        <begin position="199"/>
        <end position="243"/>
    </location>
</feature>
<dbReference type="Pfam" id="PF00628">
    <property type="entry name" value="PHD"/>
    <property type="match status" value="1"/>
</dbReference>
<dbReference type="GO" id="GO:0008270">
    <property type="term" value="F:zinc ion binding"/>
    <property type="evidence" value="ECO:0007669"/>
    <property type="project" value="UniProtKB-KW"/>
</dbReference>
<evidence type="ECO:0000256" key="2">
    <source>
        <dbReference type="ARBA" id="ARBA00022771"/>
    </source>
</evidence>
<dbReference type="AlphaFoldDB" id="A0A9P6IIN5"/>
<gene>
    <name evidence="6" type="ORF">BGZ65_010113</name>
</gene>
<feature type="region of interest" description="Disordered" evidence="4">
    <location>
        <begin position="1"/>
        <end position="66"/>
    </location>
</feature>
<organism evidence="6 7">
    <name type="scientific">Modicella reniformis</name>
    <dbReference type="NCBI Taxonomy" id="1440133"/>
    <lineage>
        <taxon>Eukaryota</taxon>
        <taxon>Fungi</taxon>
        <taxon>Fungi incertae sedis</taxon>
        <taxon>Mucoromycota</taxon>
        <taxon>Mortierellomycotina</taxon>
        <taxon>Mortierellomycetes</taxon>
        <taxon>Mortierellales</taxon>
        <taxon>Mortierellaceae</taxon>
        <taxon>Modicella</taxon>
    </lineage>
</organism>
<sequence length="422" mass="48692">NRLYRENPPPSKKSAKATKQSSLPSKPKAVPSPSRRGARRSTRGRKDSPEPEAEFETPPITPGVEWEPVCITQEEWEEFAGLFTRSKHPAEKALHALINNDILPKVLGDFTEKEKERERLVAIANRKRSSRIVTKEFEQQEKTRLEAIRQQEVQVATDQRKKDIQERRAERERQLQQQLRDNRLKDREMRLKSREHAIWEREEKKKQQQQRIAKEREERNKRRLAGGEHEDHSEEDAEGHHGEEEEGEEEDWMFDCVCGMHGDNLDDGELMIACGKCNVWQHVACLKEEDAAQGKSMTDWENVDFTCQRCIIKEQKKTVRKEKRTEKLRLEKLAAGSAGTNDELNTTTISTTRTTTTTTTTEAAATVTVTGPKKGIKKEPKKDPKKGPKKELKKEPKKEIKKEVKKKKQTGPISPHEFKSQA</sequence>
<feature type="domain" description="Zinc finger PHD-type" evidence="5">
    <location>
        <begin position="255"/>
        <end position="311"/>
    </location>
</feature>
<comment type="caution">
    <text evidence="6">The sequence shown here is derived from an EMBL/GenBank/DDBJ whole genome shotgun (WGS) entry which is preliminary data.</text>
</comment>
<dbReference type="Proteomes" id="UP000749646">
    <property type="component" value="Unassembled WGS sequence"/>
</dbReference>
<name>A0A9P6IIN5_9FUNG</name>
<keyword evidence="1" id="KW-0479">Metal-binding</keyword>
<evidence type="ECO:0000256" key="3">
    <source>
        <dbReference type="ARBA" id="ARBA00022833"/>
    </source>
</evidence>
<dbReference type="InterPro" id="IPR013083">
    <property type="entry name" value="Znf_RING/FYVE/PHD"/>
</dbReference>
<evidence type="ECO:0000259" key="5">
    <source>
        <dbReference type="SMART" id="SM00249"/>
    </source>
</evidence>
<dbReference type="Gene3D" id="3.30.40.10">
    <property type="entry name" value="Zinc/RING finger domain, C3HC4 (zinc finger)"/>
    <property type="match status" value="1"/>
</dbReference>
<feature type="region of interest" description="Disordered" evidence="4">
    <location>
        <begin position="339"/>
        <end position="422"/>
    </location>
</feature>
<keyword evidence="2" id="KW-0863">Zinc-finger</keyword>
<feature type="non-terminal residue" evidence="6">
    <location>
        <position position="422"/>
    </location>
</feature>
<dbReference type="InterPro" id="IPR019786">
    <property type="entry name" value="Zinc_finger_PHD-type_CS"/>
</dbReference>
<keyword evidence="3" id="KW-0862">Zinc</keyword>
<dbReference type="EMBL" id="JAAAHW010010975">
    <property type="protein sequence ID" value="KAF9921732.1"/>
    <property type="molecule type" value="Genomic_DNA"/>
</dbReference>
<reference evidence="6" key="1">
    <citation type="journal article" date="2020" name="Fungal Divers.">
        <title>Resolving the Mortierellaceae phylogeny through synthesis of multi-gene phylogenetics and phylogenomics.</title>
        <authorList>
            <person name="Vandepol N."/>
            <person name="Liber J."/>
            <person name="Desiro A."/>
            <person name="Na H."/>
            <person name="Kennedy M."/>
            <person name="Barry K."/>
            <person name="Grigoriev I.V."/>
            <person name="Miller A.N."/>
            <person name="O'Donnell K."/>
            <person name="Stajich J.E."/>
            <person name="Bonito G."/>
        </authorList>
    </citation>
    <scope>NUCLEOTIDE SEQUENCE</scope>
    <source>
        <strain evidence="6">MES-2147</strain>
    </source>
</reference>
<dbReference type="PROSITE" id="PS01359">
    <property type="entry name" value="ZF_PHD_1"/>
    <property type="match status" value="1"/>
</dbReference>
<dbReference type="InterPro" id="IPR011011">
    <property type="entry name" value="Znf_FYVE_PHD"/>
</dbReference>
<dbReference type="OrthoDB" id="303107at2759"/>
<evidence type="ECO:0000256" key="4">
    <source>
        <dbReference type="SAM" id="MobiDB-lite"/>
    </source>
</evidence>
<feature type="compositionally biased region" description="Low complexity" evidence="4">
    <location>
        <begin position="346"/>
        <end position="373"/>
    </location>
</feature>
<feature type="non-terminal residue" evidence="6">
    <location>
        <position position="1"/>
    </location>
</feature>
<dbReference type="SMART" id="SM00249">
    <property type="entry name" value="PHD"/>
    <property type="match status" value="1"/>
</dbReference>
<keyword evidence="7" id="KW-1185">Reference proteome</keyword>
<dbReference type="SUPFAM" id="SSF57903">
    <property type="entry name" value="FYVE/PHD zinc finger"/>
    <property type="match status" value="1"/>
</dbReference>
<feature type="compositionally biased region" description="Basic and acidic residues" evidence="4">
    <location>
        <begin position="158"/>
        <end position="187"/>
    </location>
</feature>
<evidence type="ECO:0000313" key="6">
    <source>
        <dbReference type="EMBL" id="KAF9921732.1"/>
    </source>
</evidence>
<dbReference type="InterPro" id="IPR019787">
    <property type="entry name" value="Znf_PHD-finger"/>
</dbReference>